<evidence type="ECO:0000256" key="2">
    <source>
        <dbReference type="ARBA" id="ARBA00022801"/>
    </source>
</evidence>
<keyword evidence="3" id="KW-0347">Helicase</keyword>
<comment type="caution">
    <text evidence="6">The sequence shown here is derived from an EMBL/GenBank/DDBJ whole genome shotgun (WGS) entry which is preliminary data.</text>
</comment>
<dbReference type="PANTHER" id="PTHR12131">
    <property type="entry name" value="ATP-DEPENDENT RNA AND DNA HELICASE"/>
    <property type="match status" value="1"/>
</dbReference>
<name>A0A081BFF5_9HYPH</name>
<dbReference type="SMART" id="SM00487">
    <property type="entry name" value="DEXDc"/>
    <property type="match status" value="1"/>
</dbReference>
<evidence type="ECO:0000313" key="7">
    <source>
        <dbReference type="Proteomes" id="UP000028702"/>
    </source>
</evidence>
<keyword evidence="4" id="KW-0067">ATP-binding</keyword>
<dbReference type="Proteomes" id="UP000028702">
    <property type="component" value="Unassembled WGS sequence"/>
</dbReference>
<dbReference type="InterPro" id="IPR050699">
    <property type="entry name" value="RNA-DNA_Helicase"/>
</dbReference>
<evidence type="ECO:0000259" key="5">
    <source>
        <dbReference type="PROSITE" id="PS51192"/>
    </source>
</evidence>
<evidence type="ECO:0000256" key="1">
    <source>
        <dbReference type="ARBA" id="ARBA00022741"/>
    </source>
</evidence>
<dbReference type="PROSITE" id="PS51192">
    <property type="entry name" value="HELICASE_ATP_BIND_1"/>
    <property type="match status" value="1"/>
</dbReference>
<dbReference type="RefSeq" id="WP_045449737.1">
    <property type="nucleotide sequence ID" value="NZ_BBIO01000029.1"/>
</dbReference>
<evidence type="ECO:0000313" key="6">
    <source>
        <dbReference type="EMBL" id="GAK46773.1"/>
    </source>
</evidence>
<feature type="non-terminal residue" evidence="6">
    <location>
        <position position="444"/>
    </location>
</feature>
<dbReference type="GO" id="GO:0016787">
    <property type="term" value="F:hydrolase activity"/>
    <property type="evidence" value="ECO:0007669"/>
    <property type="project" value="UniProtKB-KW"/>
</dbReference>
<gene>
    <name evidence="6" type="ORF">M2A_3272</name>
</gene>
<dbReference type="GO" id="GO:0003676">
    <property type="term" value="F:nucleic acid binding"/>
    <property type="evidence" value="ECO:0007669"/>
    <property type="project" value="InterPro"/>
</dbReference>
<keyword evidence="2" id="KW-0378">Hydrolase</keyword>
<evidence type="ECO:0000256" key="4">
    <source>
        <dbReference type="ARBA" id="ARBA00022840"/>
    </source>
</evidence>
<dbReference type="InterPro" id="IPR011545">
    <property type="entry name" value="DEAD/DEAH_box_helicase_dom"/>
</dbReference>
<dbReference type="SUPFAM" id="SSF52540">
    <property type="entry name" value="P-loop containing nucleoside triphosphate hydrolases"/>
    <property type="match status" value="1"/>
</dbReference>
<accession>A0A081BFF5</accession>
<dbReference type="Gene3D" id="3.40.50.300">
    <property type="entry name" value="P-loop containing nucleotide triphosphate hydrolases"/>
    <property type="match status" value="2"/>
</dbReference>
<evidence type="ECO:0000256" key="3">
    <source>
        <dbReference type="ARBA" id="ARBA00022806"/>
    </source>
</evidence>
<dbReference type="EMBL" id="BBIO01000029">
    <property type="protein sequence ID" value="GAK46773.1"/>
    <property type="molecule type" value="Genomic_DNA"/>
</dbReference>
<dbReference type="GO" id="GO:0005524">
    <property type="term" value="F:ATP binding"/>
    <property type="evidence" value="ECO:0007669"/>
    <property type="project" value="UniProtKB-KW"/>
</dbReference>
<dbReference type="STRING" id="1333998.M2A_3272"/>
<dbReference type="PANTHER" id="PTHR12131:SF1">
    <property type="entry name" value="ATP-DEPENDENT RNA HELICASE SUPV3L1, MITOCHONDRIAL-RELATED"/>
    <property type="match status" value="1"/>
</dbReference>
<dbReference type="InterPro" id="IPR027417">
    <property type="entry name" value="P-loop_NTPase"/>
</dbReference>
<protein>
    <submittedName>
        <fullName evidence="6">Conserved protein</fullName>
    </submittedName>
</protein>
<sequence>MMDIFDVCHEINSLLTLKNEVAARNLLIRLLANLDQTKTPYPQVVNHMIRATGLFPYLQLANASWDQKYVHYAFEVDVGRRKATLHREQSSVLSKLLDGKNIAVSAPTSFGKSFIIDAFIEAKQPDNVVIIVPTIALMDETRRRLFKKFSEHYTIITAPDTPLGLKNILIFPQERAFGYLSALEKIDLLVVDEFYKVSQKHDRDRAPALIKAILKLSKKAKQRYYLAPNIKKLSDNAFTRDMEFLELLDFNTVYLDIKEPYKEFGGDATKKGEKLIELISPGTQKSLIYAGTYSEIKKIADLVIARIDPVDRIYTSHFSTWLRQNYQSDWLLADLVDRAIGVHNGSMHRCLSQLQIRLFEYEDGFDSIVSTSSIIEGVNTSAQNVIVWRSKLGNANLKDFTYKNIIGRGGRMFKYFIGNIYLLDAPPKSEDTQLEIEFPEEILG</sequence>
<dbReference type="GO" id="GO:0004386">
    <property type="term" value="F:helicase activity"/>
    <property type="evidence" value="ECO:0007669"/>
    <property type="project" value="UniProtKB-KW"/>
</dbReference>
<organism evidence="6 7">
    <name type="scientific">Tepidicaulis marinus</name>
    <dbReference type="NCBI Taxonomy" id="1333998"/>
    <lineage>
        <taxon>Bacteria</taxon>
        <taxon>Pseudomonadati</taxon>
        <taxon>Pseudomonadota</taxon>
        <taxon>Alphaproteobacteria</taxon>
        <taxon>Hyphomicrobiales</taxon>
        <taxon>Parvibaculaceae</taxon>
        <taxon>Tepidicaulis</taxon>
    </lineage>
</organism>
<dbReference type="AlphaFoldDB" id="A0A081BFF5"/>
<reference evidence="6 7" key="1">
    <citation type="submission" date="2014-07" db="EMBL/GenBank/DDBJ databases">
        <title>Tepidicaulis marinum gen. nov., sp. nov., a novel marine bacterium denitrifying nitrate to nitrous oxide strictly under microaerobic conditions.</title>
        <authorList>
            <person name="Takeuchi M."/>
            <person name="Yamagishi T."/>
            <person name="Kamagata Y."/>
            <person name="Oshima K."/>
            <person name="Hattori M."/>
            <person name="Katayama T."/>
            <person name="Hanada S."/>
            <person name="Tamaki H."/>
            <person name="Marumo K."/>
            <person name="Maeda H."/>
            <person name="Nedachi M."/>
            <person name="Iwasaki W."/>
            <person name="Suwa Y."/>
            <person name="Sakata S."/>
        </authorList>
    </citation>
    <scope>NUCLEOTIDE SEQUENCE [LARGE SCALE GENOMIC DNA]</scope>
    <source>
        <strain evidence="6 7">MA2</strain>
    </source>
</reference>
<feature type="domain" description="Helicase ATP-binding" evidence="5">
    <location>
        <begin position="93"/>
        <end position="248"/>
    </location>
</feature>
<keyword evidence="1" id="KW-0547">Nucleotide-binding</keyword>
<proteinExistence type="predicted"/>
<keyword evidence="7" id="KW-1185">Reference proteome</keyword>
<dbReference type="InterPro" id="IPR014001">
    <property type="entry name" value="Helicase_ATP-bd"/>
</dbReference>
<dbReference type="eggNOG" id="COG1204">
    <property type="taxonomic scope" value="Bacteria"/>
</dbReference>
<dbReference type="Pfam" id="PF00270">
    <property type="entry name" value="DEAD"/>
    <property type="match status" value="1"/>
</dbReference>